<gene>
    <name evidence="1" type="ORF">CRECT_2360</name>
</gene>
<dbReference type="AlphaFoldDB" id="A0A6G5QQW6"/>
<accession>A0A6G5QQW6</accession>
<evidence type="ECO:0000313" key="1">
    <source>
        <dbReference type="EMBL" id="QCD47942.1"/>
    </source>
</evidence>
<dbReference type="Proteomes" id="UP000502377">
    <property type="component" value="Chromosome"/>
</dbReference>
<dbReference type="KEGG" id="crx:CRECT_2360"/>
<dbReference type="RefSeq" id="WP_039887933.1">
    <property type="nucleotide sequence ID" value="NZ_CAUTXX010000080.1"/>
</dbReference>
<evidence type="ECO:0000313" key="2">
    <source>
        <dbReference type="Proteomes" id="UP000502377"/>
    </source>
</evidence>
<name>A0A6G5QQW6_CAMRE</name>
<reference evidence="1 2" key="1">
    <citation type="submission" date="2016-07" db="EMBL/GenBank/DDBJ databases">
        <title>Comparative genomics of the Campylobacter concisus group.</title>
        <authorList>
            <person name="Miller W.G."/>
            <person name="Yee E."/>
            <person name="Chapman M.H."/>
            <person name="Huynh S."/>
            <person name="Bono J.L."/>
            <person name="On S.L.W."/>
            <person name="StLeger J."/>
            <person name="Foster G."/>
            <person name="Parker C.T."/>
        </authorList>
    </citation>
    <scope>NUCLEOTIDE SEQUENCE [LARGE SCALE GENOMIC DNA]</scope>
    <source>
        <strain evidence="1 2">ATCC 33238</strain>
    </source>
</reference>
<dbReference type="EMBL" id="CP012543">
    <property type="protein sequence ID" value="QCD47942.1"/>
    <property type="molecule type" value="Genomic_DNA"/>
</dbReference>
<proteinExistence type="predicted"/>
<protein>
    <submittedName>
        <fullName evidence="1">Uncharacterized protein</fullName>
    </submittedName>
</protein>
<organism evidence="1 2">
    <name type="scientific">Campylobacter rectus</name>
    <name type="common">Wolinella recta</name>
    <dbReference type="NCBI Taxonomy" id="203"/>
    <lineage>
        <taxon>Bacteria</taxon>
        <taxon>Pseudomonadati</taxon>
        <taxon>Campylobacterota</taxon>
        <taxon>Epsilonproteobacteria</taxon>
        <taxon>Campylobacterales</taxon>
        <taxon>Campylobacteraceae</taxon>
        <taxon>Campylobacter</taxon>
    </lineage>
</organism>
<sequence length="140" mass="16377">MELFSEYFEKLLLEQSDYFENGLIKGAYLIGAYSKGIIDSSYNPNGKVVKKNETFKKWLSTKRITESNLKAIFNKASYFERLFSLNTPKNNDLSQLVTTYFVYPKNIRVAQQEISFAFIRGFNDYAKFKKENQKQGEDDE</sequence>